<comment type="function">
    <text evidence="8 11">Allows the formation of correctly charged Asn-tRNA(Asn) or Gln-tRNA(Gln) through the transamidation of misacylated Asp-tRNA(Asn) or Glu-tRNA(Gln) in organisms which lack either or both of asparaginyl-tRNA or glutaminyl-tRNA synthetases. The reaction takes place in the presence of glutamine and ATP through an activated phospho-Asp-tRNA(Asn) or phospho-Glu-tRNA(Gln).</text>
</comment>
<dbReference type="Gene3D" id="1.10.150.380">
    <property type="entry name" value="GatB domain, N-terminal subdomain"/>
    <property type="match status" value="1"/>
</dbReference>
<evidence type="ECO:0000256" key="5">
    <source>
        <dbReference type="ARBA" id="ARBA00022741"/>
    </source>
</evidence>
<dbReference type="NCBIfam" id="NF004014">
    <property type="entry name" value="PRK05477.1-4"/>
    <property type="match status" value="1"/>
</dbReference>
<dbReference type="PANTHER" id="PTHR11659">
    <property type="entry name" value="GLUTAMYL-TRNA GLN AMIDOTRANSFERASE SUBUNIT B MITOCHONDRIAL AND PROKARYOTIC PET112-RELATED"/>
    <property type="match status" value="1"/>
</dbReference>
<dbReference type="SUPFAM" id="SSF89095">
    <property type="entry name" value="GatB/YqeY motif"/>
    <property type="match status" value="1"/>
</dbReference>
<evidence type="ECO:0000256" key="8">
    <source>
        <dbReference type="ARBA" id="ARBA00024799"/>
    </source>
</evidence>
<dbReference type="PROSITE" id="PS01234">
    <property type="entry name" value="GATB"/>
    <property type="match status" value="1"/>
</dbReference>
<dbReference type="EMBL" id="JBHSXQ010000002">
    <property type="protein sequence ID" value="MFC6904773.1"/>
    <property type="molecule type" value="Genomic_DNA"/>
</dbReference>
<dbReference type="InterPro" id="IPR004413">
    <property type="entry name" value="GatB"/>
</dbReference>
<keyword evidence="12" id="KW-0175">Coiled coil</keyword>
<name>A0ABD5V3A2_9EURY</name>
<evidence type="ECO:0000256" key="9">
    <source>
        <dbReference type="ARBA" id="ARBA00047380"/>
    </source>
</evidence>
<dbReference type="RefSeq" id="WP_340603287.1">
    <property type="nucleotide sequence ID" value="NZ_JBBMXV010000002.1"/>
</dbReference>
<dbReference type="InterPro" id="IPR042114">
    <property type="entry name" value="GatB_C_1"/>
</dbReference>
<evidence type="ECO:0000256" key="1">
    <source>
        <dbReference type="ARBA" id="ARBA00005306"/>
    </source>
</evidence>
<dbReference type="NCBIfam" id="TIGR00133">
    <property type="entry name" value="gatB"/>
    <property type="match status" value="1"/>
</dbReference>
<dbReference type="Gene3D" id="1.10.10.410">
    <property type="match status" value="1"/>
</dbReference>
<dbReference type="InterPro" id="IPR018027">
    <property type="entry name" value="Asn/Gln_amidotransferase"/>
</dbReference>
<keyword evidence="7 11" id="KW-0648">Protein biosynthesis</keyword>
<dbReference type="InterPro" id="IPR017959">
    <property type="entry name" value="Asn/Gln-tRNA_amidoTrfase_suB/E"/>
</dbReference>
<keyword evidence="4 11" id="KW-0436">Ligase</keyword>
<dbReference type="InterPro" id="IPR006075">
    <property type="entry name" value="Asn/Gln-tRNA_Trfase_suB/E_cat"/>
</dbReference>
<evidence type="ECO:0000256" key="3">
    <source>
        <dbReference type="ARBA" id="ARBA00016923"/>
    </source>
</evidence>
<evidence type="ECO:0000313" key="15">
    <source>
        <dbReference type="Proteomes" id="UP001596312"/>
    </source>
</evidence>
<evidence type="ECO:0000256" key="10">
    <source>
        <dbReference type="ARBA" id="ARBA00047913"/>
    </source>
</evidence>
<keyword evidence="15" id="KW-1185">Reference proteome</keyword>
<organism evidence="14 15">
    <name type="scientific">Halalkalicoccus tibetensis</name>
    <dbReference type="NCBI Taxonomy" id="175632"/>
    <lineage>
        <taxon>Archaea</taxon>
        <taxon>Methanobacteriati</taxon>
        <taxon>Methanobacteriota</taxon>
        <taxon>Stenosarchaea group</taxon>
        <taxon>Halobacteria</taxon>
        <taxon>Halobacteriales</taxon>
        <taxon>Halococcaceae</taxon>
        <taxon>Halalkalicoccus</taxon>
    </lineage>
</organism>
<evidence type="ECO:0000256" key="6">
    <source>
        <dbReference type="ARBA" id="ARBA00022840"/>
    </source>
</evidence>
<dbReference type="GO" id="GO:0050567">
    <property type="term" value="F:glutaminyl-tRNA synthase (glutamine-hydrolyzing) activity"/>
    <property type="evidence" value="ECO:0007669"/>
    <property type="project" value="UniProtKB-UniRule"/>
</dbReference>
<keyword evidence="6 11" id="KW-0067">ATP-binding</keyword>
<proteinExistence type="inferred from homology"/>
<comment type="subunit">
    <text evidence="2 11">Heterotrimer of A, B and C subunits.</text>
</comment>
<dbReference type="AlphaFoldDB" id="A0ABD5V3A2"/>
<feature type="domain" description="Asn/Gln amidotransferase" evidence="13">
    <location>
        <begin position="347"/>
        <end position="493"/>
    </location>
</feature>
<dbReference type="GO" id="GO:0006412">
    <property type="term" value="P:translation"/>
    <property type="evidence" value="ECO:0007669"/>
    <property type="project" value="UniProtKB-UniRule"/>
</dbReference>
<evidence type="ECO:0000256" key="7">
    <source>
        <dbReference type="ARBA" id="ARBA00022917"/>
    </source>
</evidence>
<comment type="catalytic activity">
    <reaction evidence="10 11">
        <text>L-glutamyl-tRNA(Gln) + L-glutamine + ATP + H2O = L-glutaminyl-tRNA(Gln) + L-glutamate + ADP + phosphate + H(+)</text>
        <dbReference type="Rhea" id="RHEA:17521"/>
        <dbReference type="Rhea" id="RHEA-COMP:9681"/>
        <dbReference type="Rhea" id="RHEA-COMP:9684"/>
        <dbReference type="ChEBI" id="CHEBI:15377"/>
        <dbReference type="ChEBI" id="CHEBI:15378"/>
        <dbReference type="ChEBI" id="CHEBI:29985"/>
        <dbReference type="ChEBI" id="CHEBI:30616"/>
        <dbReference type="ChEBI" id="CHEBI:43474"/>
        <dbReference type="ChEBI" id="CHEBI:58359"/>
        <dbReference type="ChEBI" id="CHEBI:78520"/>
        <dbReference type="ChEBI" id="CHEBI:78521"/>
        <dbReference type="ChEBI" id="CHEBI:456216"/>
    </reaction>
</comment>
<gene>
    <name evidence="11 14" type="primary">gatB</name>
    <name evidence="14" type="ORF">ACFQGH_06120</name>
</gene>
<evidence type="ECO:0000259" key="13">
    <source>
        <dbReference type="SMART" id="SM00845"/>
    </source>
</evidence>
<comment type="catalytic activity">
    <reaction evidence="9 11">
        <text>L-aspartyl-tRNA(Asn) + L-glutamine + ATP + H2O = L-asparaginyl-tRNA(Asn) + L-glutamate + ADP + phosphate + 2 H(+)</text>
        <dbReference type="Rhea" id="RHEA:14513"/>
        <dbReference type="Rhea" id="RHEA-COMP:9674"/>
        <dbReference type="Rhea" id="RHEA-COMP:9677"/>
        <dbReference type="ChEBI" id="CHEBI:15377"/>
        <dbReference type="ChEBI" id="CHEBI:15378"/>
        <dbReference type="ChEBI" id="CHEBI:29985"/>
        <dbReference type="ChEBI" id="CHEBI:30616"/>
        <dbReference type="ChEBI" id="CHEBI:43474"/>
        <dbReference type="ChEBI" id="CHEBI:58359"/>
        <dbReference type="ChEBI" id="CHEBI:78515"/>
        <dbReference type="ChEBI" id="CHEBI:78516"/>
        <dbReference type="ChEBI" id="CHEBI:456216"/>
    </reaction>
</comment>
<keyword evidence="5 11" id="KW-0547">Nucleotide-binding</keyword>
<dbReference type="Pfam" id="PF02934">
    <property type="entry name" value="GatB_N"/>
    <property type="match status" value="1"/>
</dbReference>
<evidence type="ECO:0000256" key="12">
    <source>
        <dbReference type="SAM" id="Coils"/>
    </source>
</evidence>
<evidence type="ECO:0000313" key="14">
    <source>
        <dbReference type="EMBL" id="MFC6904773.1"/>
    </source>
</evidence>
<dbReference type="InterPro" id="IPR023168">
    <property type="entry name" value="GatB_Yqey_C_2"/>
</dbReference>
<evidence type="ECO:0000256" key="4">
    <source>
        <dbReference type="ARBA" id="ARBA00022598"/>
    </source>
</evidence>
<dbReference type="InterPro" id="IPR003789">
    <property type="entry name" value="Asn/Gln_tRNA_amidoTrase-B-like"/>
</dbReference>
<dbReference type="Pfam" id="PF02637">
    <property type="entry name" value="GatB_Yqey"/>
    <property type="match status" value="1"/>
</dbReference>
<accession>A0ABD5V3A2</accession>
<dbReference type="NCBIfam" id="NF004012">
    <property type="entry name" value="PRK05477.1-2"/>
    <property type="match status" value="1"/>
</dbReference>
<dbReference type="SMART" id="SM00845">
    <property type="entry name" value="GatB_Yqey"/>
    <property type="match status" value="1"/>
</dbReference>
<protein>
    <recommendedName>
        <fullName evidence="3 11">Aspartyl/glutamyl-tRNA(Asn/Gln) amidotransferase subunit B</fullName>
        <shortName evidence="11">Asp/Glu-ADT subunit B</shortName>
        <ecNumber evidence="11">6.3.5.-</ecNumber>
    </recommendedName>
</protein>
<comment type="similarity">
    <text evidence="1 11">Belongs to the GatB/GatE family. GatB subfamily.</text>
</comment>
<evidence type="ECO:0000256" key="11">
    <source>
        <dbReference type="HAMAP-Rule" id="MF_00121"/>
    </source>
</evidence>
<dbReference type="GO" id="GO:0005524">
    <property type="term" value="F:ATP binding"/>
    <property type="evidence" value="ECO:0007669"/>
    <property type="project" value="UniProtKB-KW"/>
</dbReference>
<dbReference type="InterPro" id="IPR017958">
    <property type="entry name" value="Gln-tRNA_amidoTrfase_suB_CS"/>
</dbReference>
<dbReference type="InterPro" id="IPR014746">
    <property type="entry name" value="Gln_synth/guanido_kin_cat_dom"/>
</dbReference>
<sequence>MSAQATQERDLAVVIGLEVHVQLETDTKVFCGCSTDLADAEPNSHTCPTCLGLPGALPVVNEAAVESAVKLGKAIDAEIPQQTRFHRKNYYYPDLPKNFQITQYDAPLCEDGALEISVEGERREIGIERAHLEEDPGSLQHEGGDIETADHTLVNYNRAGIPLMEIVTRPDFRGPKETRAFLAKLEEVLEYLGIFDSQRDGSLRVDANISLVPGEEVREDGSIGAEALAEANRTEVKNISSHKGAEKALAYEVTRQRNAVRRGREVEQETRHWDESRGITVSMRSKEEEKDYRYFPEYDLPVLRVSGWKEEISIPELPATRRERFREEYGLGGEAASKLTSTKQVADFYEDLASDFDPDLAATWVADDLLGELNYRDMLITDVEDRLDEVRRLVELVAEEEITAKNARETVLREMLDSGADPDAVVEDHDLGKTDAGEVEAAVEEAIEENPEAVADVESGDDGAINFLVGQVMGKTGGSADPGQVNELLRERLG</sequence>
<dbReference type="FunFam" id="1.10.10.410:FF:000001">
    <property type="entry name" value="Aspartyl/glutamyl-tRNA(Asn/Gln) amidotransferase subunit B"/>
    <property type="match status" value="1"/>
</dbReference>
<dbReference type="EC" id="6.3.5.-" evidence="11"/>
<feature type="coiled-coil region" evidence="12">
    <location>
        <begin position="380"/>
        <end position="410"/>
    </location>
</feature>
<dbReference type="PANTHER" id="PTHR11659:SF0">
    <property type="entry name" value="GLUTAMYL-TRNA(GLN) AMIDOTRANSFERASE SUBUNIT B, MITOCHONDRIAL"/>
    <property type="match status" value="1"/>
</dbReference>
<dbReference type="Proteomes" id="UP001596312">
    <property type="component" value="Unassembled WGS sequence"/>
</dbReference>
<dbReference type="HAMAP" id="MF_00121">
    <property type="entry name" value="GatB"/>
    <property type="match status" value="1"/>
</dbReference>
<comment type="caution">
    <text evidence="14">The sequence shown here is derived from an EMBL/GenBank/DDBJ whole genome shotgun (WGS) entry which is preliminary data.</text>
</comment>
<evidence type="ECO:0000256" key="2">
    <source>
        <dbReference type="ARBA" id="ARBA00011123"/>
    </source>
</evidence>
<dbReference type="SUPFAM" id="SSF55931">
    <property type="entry name" value="Glutamine synthetase/guanido kinase"/>
    <property type="match status" value="1"/>
</dbReference>
<reference evidence="14 15" key="1">
    <citation type="journal article" date="2019" name="Int. J. Syst. Evol. Microbiol.">
        <title>The Global Catalogue of Microorganisms (GCM) 10K type strain sequencing project: providing services to taxonomists for standard genome sequencing and annotation.</title>
        <authorList>
            <consortium name="The Broad Institute Genomics Platform"/>
            <consortium name="The Broad Institute Genome Sequencing Center for Infectious Disease"/>
            <person name="Wu L."/>
            <person name="Ma J."/>
        </authorList>
    </citation>
    <scope>NUCLEOTIDE SEQUENCE [LARGE SCALE GENOMIC DNA]</scope>
    <source>
        <strain evidence="14 15">CGMCC 1.3240</strain>
    </source>
</reference>